<dbReference type="SUPFAM" id="SSF55961">
    <property type="entry name" value="Bet v1-like"/>
    <property type="match status" value="1"/>
</dbReference>
<dbReference type="Pfam" id="PF10604">
    <property type="entry name" value="Polyketide_cyc2"/>
    <property type="match status" value="1"/>
</dbReference>
<dbReference type="Gene3D" id="3.30.530.20">
    <property type="match status" value="1"/>
</dbReference>
<organism evidence="1 2">
    <name type="scientific">Candidatus Paraluminiphilus aquimaris</name>
    <dbReference type="NCBI Taxonomy" id="2518994"/>
    <lineage>
        <taxon>Bacteria</taxon>
        <taxon>Pseudomonadati</taxon>
        <taxon>Pseudomonadota</taxon>
        <taxon>Gammaproteobacteria</taxon>
        <taxon>Cellvibrionales</taxon>
        <taxon>Halieaceae</taxon>
        <taxon>Candidatus Paraluminiphilus</taxon>
    </lineage>
</organism>
<evidence type="ECO:0000313" key="2">
    <source>
        <dbReference type="Proteomes" id="UP001317963"/>
    </source>
</evidence>
<name>A0ABY6Q8N2_9GAMM</name>
<accession>A0ABY6Q8N2</accession>
<reference evidence="1 2" key="1">
    <citation type="submission" date="2019-02" db="EMBL/GenBank/DDBJ databases">
        <title>Halieaceae_genomes.</title>
        <authorList>
            <person name="Li S.-H."/>
        </authorList>
    </citation>
    <scope>NUCLEOTIDE SEQUENCE [LARGE SCALE GENOMIC DNA]</scope>
    <source>
        <strain evidence="1 2">JH123</strain>
    </source>
</reference>
<dbReference type="CDD" id="cd07822">
    <property type="entry name" value="SRPBCC_4"/>
    <property type="match status" value="1"/>
</dbReference>
<proteinExistence type="predicted"/>
<keyword evidence="2" id="KW-1185">Reference proteome</keyword>
<dbReference type="RefSeq" id="WP_279241021.1">
    <property type="nucleotide sequence ID" value="NZ_CP036501.1"/>
</dbReference>
<evidence type="ECO:0000313" key="1">
    <source>
        <dbReference type="EMBL" id="UZP74566.1"/>
    </source>
</evidence>
<gene>
    <name evidence="1" type="ORF">E0F26_07360</name>
</gene>
<dbReference type="InterPro" id="IPR019587">
    <property type="entry name" value="Polyketide_cyclase/dehydratase"/>
</dbReference>
<sequence length="148" mass="16478">MKIEFLREIAAPKEIVWQVITDFSSYGEWNPFVTACDAELRVGAPISMTVALGSNTRDQVEFVSRVVEGELFEYRMKPVGLLLHSYRQHEIAASGDGKTMYRSTFELRGWLSGLVSMSLGSALRDGFHGMTDSLVSRAESLVEPSVRA</sequence>
<dbReference type="Proteomes" id="UP001317963">
    <property type="component" value="Chromosome"/>
</dbReference>
<protein>
    <submittedName>
        <fullName evidence="1">SRPBCC domain-containing protein</fullName>
    </submittedName>
</protein>
<dbReference type="InterPro" id="IPR023393">
    <property type="entry name" value="START-like_dom_sf"/>
</dbReference>
<dbReference type="EMBL" id="CP036501">
    <property type="protein sequence ID" value="UZP74566.1"/>
    <property type="molecule type" value="Genomic_DNA"/>
</dbReference>